<feature type="chain" id="PRO_5038390013" evidence="7">
    <location>
        <begin position="23"/>
        <end position="367"/>
    </location>
</feature>
<feature type="compositionally biased region" description="Low complexity" evidence="6">
    <location>
        <begin position="37"/>
        <end position="51"/>
    </location>
</feature>
<dbReference type="RefSeq" id="WP_091073826.1">
    <property type="nucleotide sequence ID" value="NZ_LT629799.1"/>
</dbReference>
<dbReference type="EMBL" id="LT629799">
    <property type="protein sequence ID" value="SDU88280.1"/>
    <property type="molecule type" value="Genomic_DNA"/>
</dbReference>
<feature type="region of interest" description="Disordered" evidence="6">
    <location>
        <begin position="29"/>
        <end position="52"/>
    </location>
</feature>
<evidence type="ECO:0000256" key="5">
    <source>
        <dbReference type="RuleBase" id="RU361187"/>
    </source>
</evidence>
<keyword evidence="9" id="KW-1185">Reference proteome</keyword>
<organism evidence="8 9">
    <name type="scientific">Microlunatus sagamiharensis</name>
    <dbReference type="NCBI Taxonomy" id="546874"/>
    <lineage>
        <taxon>Bacteria</taxon>
        <taxon>Bacillati</taxon>
        <taxon>Actinomycetota</taxon>
        <taxon>Actinomycetes</taxon>
        <taxon>Propionibacteriales</taxon>
        <taxon>Propionibacteriaceae</taxon>
        <taxon>Microlunatus</taxon>
    </lineage>
</organism>
<feature type="region of interest" description="Disordered" evidence="6">
    <location>
        <begin position="343"/>
        <end position="367"/>
    </location>
</feature>
<dbReference type="Pfam" id="PF04616">
    <property type="entry name" value="Glyco_hydro_43"/>
    <property type="match status" value="1"/>
</dbReference>
<evidence type="ECO:0000313" key="9">
    <source>
        <dbReference type="Proteomes" id="UP000198825"/>
    </source>
</evidence>
<dbReference type="OrthoDB" id="177947at2"/>
<dbReference type="InterPro" id="IPR006710">
    <property type="entry name" value="Glyco_hydro_43"/>
</dbReference>
<dbReference type="GO" id="GO:0004553">
    <property type="term" value="F:hydrolase activity, hydrolyzing O-glycosyl compounds"/>
    <property type="evidence" value="ECO:0007669"/>
    <property type="project" value="InterPro"/>
</dbReference>
<evidence type="ECO:0000256" key="3">
    <source>
        <dbReference type="ARBA" id="ARBA00022801"/>
    </source>
</evidence>
<keyword evidence="2 7" id="KW-0732">Signal</keyword>
<dbReference type="PANTHER" id="PTHR43817:SF1">
    <property type="entry name" value="HYDROLASE, FAMILY 43, PUTATIVE (AFU_ORTHOLOGUE AFUA_3G01660)-RELATED"/>
    <property type="match status" value="1"/>
</dbReference>
<dbReference type="PROSITE" id="PS51257">
    <property type="entry name" value="PROKAR_LIPOPROTEIN"/>
    <property type="match status" value="1"/>
</dbReference>
<evidence type="ECO:0000256" key="2">
    <source>
        <dbReference type="ARBA" id="ARBA00022729"/>
    </source>
</evidence>
<dbReference type="InterPro" id="IPR023296">
    <property type="entry name" value="Glyco_hydro_beta-prop_sf"/>
</dbReference>
<dbReference type="GO" id="GO:0005975">
    <property type="term" value="P:carbohydrate metabolic process"/>
    <property type="evidence" value="ECO:0007669"/>
    <property type="project" value="InterPro"/>
</dbReference>
<dbReference type="STRING" id="546874.SAMN04488544_1409"/>
<dbReference type="SUPFAM" id="SSF75005">
    <property type="entry name" value="Arabinanase/levansucrase/invertase"/>
    <property type="match status" value="1"/>
</dbReference>
<feature type="signal peptide" evidence="7">
    <location>
        <begin position="1"/>
        <end position="22"/>
    </location>
</feature>
<evidence type="ECO:0000256" key="7">
    <source>
        <dbReference type="SAM" id="SignalP"/>
    </source>
</evidence>
<dbReference type="InterPro" id="IPR016828">
    <property type="entry name" value="Alpha-L-arabinofuranosidase"/>
</dbReference>
<accession>A0A1H2M4V3</accession>
<comment type="similarity">
    <text evidence="1 5">Belongs to the glycosyl hydrolase 43 family.</text>
</comment>
<feature type="compositionally biased region" description="Pro residues" evidence="6">
    <location>
        <begin position="356"/>
        <end position="367"/>
    </location>
</feature>
<gene>
    <name evidence="8" type="ORF">SAMN04488544_1409</name>
</gene>
<reference evidence="9" key="1">
    <citation type="submission" date="2016-10" db="EMBL/GenBank/DDBJ databases">
        <authorList>
            <person name="Varghese N."/>
            <person name="Submissions S."/>
        </authorList>
    </citation>
    <scope>NUCLEOTIDE SEQUENCE [LARGE SCALE GENOMIC DNA]</scope>
    <source>
        <strain evidence="9">DSM 21743</strain>
    </source>
</reference>
<evidence type="ECO:0000256" key="1">
    <source>
        <dbReference type="ARBA" id="ARBA00009865"/>
    </source>
</evidence>
<evidence type="ECO:0000313" key="8">
    <source>
        <dbReference type="EMBL" id="SDU88280.1"/>
    </source>
</evidence>
<keyword evidence="3 5" id="KW-0378">Hydrolase</keyword>
<keyword evidence="4 5" id="KW-0326">Glycosidase</keyword>
<name>A0A1H2M4V3_9ACTN</name>
<dbReference type="PIRSF" id="PIRSF025414">
    <property type="entry name" value="Alpha-L-arabinofuranosidase"/>
    <property type="match status" value="1"/>
</dbReference>
<dbReference type="CDD" id="cd18820">
    <property type="entry name" value="GH43_LbAraf43-like"/>
    <property type="match status" value="1"/>
</dbReference>
<proteinExistence type="inferred from homology"/>
<evidence type="ECO:0000256" key="4">
    <source>
        <dbReference type="ARBA" id="ARBA00023295"/>
    </source>
</evidence>
<dbReference type="AlphaFoldDB" id="A0A1H2M4V3"/>
<sequence length="367" mass="38215">MTRRSRAGARVPGLLAVLVLLAACTSGTGGTGDAADRSGPAPSTTTTAGGAMLDNPVLGQGADPFLVHTEGQYHQIMSASDGNGVVMRSATSLATLSTAPEQTVISGGDGGSPCCEWWAPELHEIDGRWYVYVAADDGDNENHRTYVLSADSVTGPYTFEGRLRLPGDRWAIDATVFAVGDTSYVIWSGWPGATNGEQDLYLARLDSPTSVTGPVLRLSRPELDWETHAGDVGVLVNEGPAALVRDGRVFVTYSGSGCWTPQYALGMLSADTGADLLDAASWTKSPTPVFAPQEGSGLYGTGHNSFFTSADGSQTWNLYHAVTNPEGSCGSDREVYAQPVTFAADGTPQLGTPSADPVPLPAGDPGQ</sequence>
<evidence type="ECO:0000256" key="6">
    <source>
        <dbReference type="SAM" id="MobiDB-lite"/>
    </source>
</evidence>
<dbReference type="PANTHER" id="PTHR43817">
    <property type="entry name" value="GLYCOSYL HYDROLASE"/>
    <property type="match status" value="1"/>
</dbReference>
<dbReference type="Proteomes" id="UP000198825">
    <property type="component" value="Chromosome I"/>
</dbReference>
<protein>
    <submittedName>
        <fullName evidence="8">Beta-xylosidase, GH43 family</fullName>
    </submittedName>
</protein>
<dbReference type="Gene3D" id="2.115.10.20">
    <property type="entry name" value="Glycosyl hydrolase domain, family 43"/>
    <property type="match status" value="1"/>
</dbReference>